<dbReference type="InterPro" id="IPR009050">
    <property type="entry name" value="Globin-like_sf"/>
</dbReference>
<name>A0A4R5U361_9MICC</name>
<dbReference type="Proteomes" id="UP000295411">
    <property type="component" value="Unassembled WGS sequence"/>
</dbReference>
<dbReference type="CDD" id="cd12124">
    <property type="entry name" value="Pgbs"/>
    <property type="match status" value="1"/>
</dbReference>
<dbReference type="Gene3D" id="1.10.490.10">
    <property type="entry name" value="Globins"/>
    <property type="match status" value="1"/>
</dbReference>
<accession>A0A4R5U361</accession>
<dbReference type="OrthoDB" id="9780134at2"/>
<dbReference type="AlphaFoldDB" id="A0A4R5U361"/>
<dbReference type="GO" id="GO:0019825">
    <property type="term" value="F:oxygen binding"/>
    <property type="evidence" value="ECO:0007669"/>
    <property type="project" value="InterPro"/>
</dbReference>
<dbReference type="Pfam" id="PF11563">
    <property type="entry name" value="Protoglobin"/>
    <property type="match status" value="1"/>
</dbReference>
<organism evidence="2 3">
    <name type="scientific">Arthrobacter crusticola</name>
    <dbReference type="NCBI Taxonomy" id="2547960"/>
    <lineage>
        <taxon>Bacteria</taxon>
        <taxon>Bacillati</taxon>
        <taxon>Actinomycetota</taxon>
        <taxon>Actinomycetes</taxon>
        <taxon>Micrococcales</taxon>
        <taxon>Micrococcaceae</taxon>
        <taxon>Arthrobacter</taxon>
    </lineage>
</organism>
<dbReference type="InterPro" id="IPR044398">
    <property type="entry name" value="Globin-sensor_dom"/>
</dbReference>
<dbReference type="GO" id="GO:0020037">
    <property type="term" value="F:heme binding"/>
    <property type="evidence" value="ECO:0007669"/>
    <property type="project" value="InterPro"/>
</dbReference>
<dbReference type="InterPro" id="IPR012292">
    <property type="entry name" value="Globin/Proto"/>
</dbReference>
<dbReference type="EMBL" id="SMTK01000001">
    <property type="protein sequence ID" value="TDK28115.1"/>
    <property type="molecule type" value="Genomic_DNA"/>
</dbReference>
<dbReference type="RefSeq" id="WP_133402523.1">
    <property type="nucleotide sequence ID" value="NZ_SMTK01000001.1"/>
</dbReference>
<feature type="domain" description="Globin-sensor" evidence="1">
    <location>
        <begin position="23"/>
        <end position="190"/>
    </location>
</feature>
<dbReference type="SUPFAM" id="SSF46458">
    <property type="entry name" value="Globin-like"/>
    <property type="match status" value="1"/>
</dbReference>
<proteinExistence type="predicted"/>
<comment type="caution">
    <text evidence="2">The sequence shown here is derived from an EMBL/GenBank/DDBJ whole genome shotgun (WGS) entry which is preliminary data.</text>
</comment>
<protein>
    <submittedName>
        <fullName evidence="2">Protogloblin ApPgb</fullName>
    </submittedName>
</protein>
<gene>
    <name evidence="2" type="ORF">E2F48_03190</name>
</gene>
<evidence type="ECO:0000313" key="2">
    <source>
        <dbReference type="EMBL" id="TDK28115.1"/>
    </source>
</evidence>
<reference evidence="2 3" key="1">
    <citation type="submission" date="2019-03" db="EMBL/GenBank/DDBJ databases">
        <title>Arthrobacter sp. nov., an bacterium isolated from biocrust in Mu Us Desert.</title>
        <authorList>
            <person name="Lixiong L."/>
        </authorList>
    </citation>
    <scope>NUCLEOTIDE SEQUENCE [LARGE SCALE GENOMIC DNA]</scope>
    <source>
        <strain evidence="2 3">SLN-3</strain>
    </source>
</reference>
<sequence>MTGPRGYTYGSADLETSPVSLDDLRKIEETILWTDADRQALLRARPILEPRTDEILDVWYGYVGDHPFLIESFAGADGNPDPDYLAAVRERFKIWVVDLCSREHDQEWLNYQHEVGLRHTSAKKNLTDAVESPAAEIKLRYLIGFIVPLTATMRPFLAEGTSDPEELDAMYGAWFKGVTLTAILWSEPYSTSW</sequence>
<evidence type="ECO:0000313" key="3">
    <source>
        <dbReference type="Proteomes" id="UP000295411"/>
    </source>
</evidence>
<keyword evidence="3" id="KW-1185">Reference proteome</keyword>
<dbReference type="InterPro" id="IPR012102">
    <property type="entry name" value="Protoglobin"/>
</dbReference>
<evidence type="ECO:0000259" key="1">
    <source>
        <dbReference type="Pfam" id="PF11563"/>
    </source>
</evidence>